<dbReference type="InterPro" id="IPR016047">
    <property type="entry name" value="M23ase_b-sheet_dom"/>
</dbReference>
<protein>
    <submittedName>
        <fullName evidence="3">Murein DD-endopeptidase MepM/ murein hydrolase activator NlpD</fullName>
    </submittedName>
</protein>
<dbReference type="AlphaFoldDB" id="A0A4R2T3J1"/>
<keyword evidence="3" id="KW-0378">Hydrolase</keyword>
<dbReference type="Pfam" id="PF01551">
    <property type="entry name" value="Peptidase_M23"/>
    <property type="match status" value="1"/>
</dbReference>
<evidence type="ECO:0000313" key="4">
    <source>
        <dbReference type="Proteomes" id="UP000295504"/>
    </source>
</evidence>
<evidence type="ECO:0000256" key="1">
    <source>
        <dbReference type="SAM" id="Phobius"/>
    </source>
</evidence>
<dbReference type="PANTHER" id="PTHR21666:SF286">
    <property type="entry name" value="LIPOPROTEIN NLPD"/>
    <property type="match status" value="1"/>
</dbReference>
<name>A0A4R2T3J1_9FIRM</name>
<evidence type="ECO:0000313" key="3">
    <source>
        <dbReference type="EMBL" id="TCP95404.1"/>
    </source>
</evidence>
<feature type="domain" description="M23ase beta-sheet core" evidence="2">
    <location>
        <begin position="207"/>
        <end position="301"/>
    </location>
</feature>
<reference evidence="3 4" key="1">
    <citation type="submission" date="2019-03" db="EMBL/GenBank/DDBJ databases">
        <title>Genomic Encyclopedia of Type Strains, Phase IV (KMG-IV): sequencing the most valuable type-strain genomes for metagenomic binning, comparative biology and taxonomic classification.</title>
        <authorList>
            <person name="Goeker M."/>
        </authorList>
    </citation>
    <scope>NUCLEOTIDE SEQUENCE [LARGE SCALE GENOMIC DNA]</scope>
    <source>
        <strain evidence="3 4">DSM 100013</strain>
    </source>
</reference>
<dbReference type="InterPro" id="IPR011055">
    <property type="entry name" value="Dup_hybrid_motif"/>
</dbReference>
<feature type="transmembrane region" description="Helical" evidence="1">
    <location>
        <begin position="39"/>
        <end position="63"/>
    </location>
</feature>
<proteinExistence type="predicted"/>
<gene>
    <name evidence="3" type="ORF">EDD79_10606</name>
</gene>
<dbReference type="Proteomes" id="UP000295504">
    <property type="component" value="Unassembled WGS sequence"/>
</dbReference>
<dbReference type="OrthoDB" id="9809488at2"/>
<keyword evidence="1" id="KW-1133">Transmembrane helix</keyword>
<dbReference type="RefSeq" id="WP_132849688.1">
    <property type="nucleotide sequence ID" value="NZ_CP058648.1"/>
</dbReference>
<comment type="caution">
    <text evidence="3">The sequence shown here is derived from an EMBL/GenBank/DDBJ whole genome shotgun (WGS) entry which is preliminary data.</text>
</comment>
<keyword evidence="1" id="KW-0472">Membrane</keyword>
<dbReference type="EMBL" id="SLYC01000060">
    <property type="protein sequence ID" value="TCP95404.1"/>
    <property type="molecule type" value="Genomic_DNA"/>
</dbReference>
<dbReference type="SUPFAM" id="SSF51261">
    <property type="entry name" value="Duplicated hybrid motif"/>
    <property type="match status" value="1"/>
</dbReference>
<accession>A0A4R2T3J1</accession>
<organism evidence="3 4">
    <name type="scientific">Serpentinicella alkaliphila</name>
    <dbReference type="NCBI Taxonomy" id="1734049"/>
    <lineage>
        <taxon>Bacteria</taxon>
        <taxon>Bacillati</taxon>
        <taxon>Bacillota</taxon>
        <taxon>Clostridia</taxon>
        <taxon>Peptostreptococcales</taxon>
        <taxon>Natronincolaceae</taxon>
        <taxon>Serpentinicella</taxon>
    </lineage>
</organism>
<sequence>MEIYKKIIDNIKRNKKYTFMIIPNTTDKIIQFTFSYRSLITVASSSIIALICLITFSSSFFYVNQSLSITKRNLSVLQNENSMQQERINTLVKKSEEVHSKLENLVQLESQVMDLVGLEGDLIMESDQFIVSRSDFRTFVLDENYEDSIDILHELVEDQTTHMKQLIKDVEKQLAHLESIPDRRPANGRITSGFGFRISPINRRREFHNGIDIANKTNTDIYASASGIVTFSGYNGSYGRMIMISHGNGYTTIYAHNSKNLVNVGDRVIKGDVIAKLGSTGRSTGPHVHFEIRKNGKPINPNTMLVN</sequence>
<dbReference type="CDD" id="cd12797">
    <property type="entry name" value="M23_peptidase"/>
    <property type="match status" value="1"/>
</dbReference>
<evidence type="ECO:0000259" key="2">
    <source>
        <dbReference type="Pfam" id="PF01551"/>
    </source>
</evidence>
<dbReference type="PANTHER" id="PTHR21666">
    <property type="entry name" value="PEPTIDASE-RELATED"/>
    <property type="match status" value="1"/>
</dbReference>
<dbReference type="Gene3D" id="2.70.70.10">
    <property type="entry name" value="Glucose Permease (Domain IIA)"/>
    <property type="match status" value="1"/>
</dbReference>
<keyword evidence="1" id="KW-0812">Transmembrane</keyword>
<keyword evidence="4" id="KW-1185">Reference proteome</keyword>
<dbReference type="FunFam" id="2.70.70.10:FF:000006">
    <property type="entry name" value="M23 family peptidase"/>
    <property type="match status" value="1"/>
</dbReference>
<dbReference type="InterPro" id="IPR050570">
    <property type="entry name" value="Cell_wall_metabolism_enzyme"/>
</dbReference>
<dbReference type="GO" id="GO:0004222">
    <property type="term" value="F:metalloendopeptidase activity"/>
    <property type="evidence" value="ECO:0007669"/>
    <property type="project" value="TreeGrafter"/>
</dbReference>